<accession>A0A3L6DNA8</accession>
<proteinExistence type="predicted"/>
<dbReference type="Proteomes" id="UP000251960">
    <property type="component" value="Chromosome 8"/>
</dbReference>
<dbReference type="EMBL" id="NCVQ01000009">
    <property type="protein sequence ID" value="PWZ09237.1"/>
    <property type="molecule type" value="Genomic_DNA"/>
</dbReference>
<dbReference type="AlphaFoldDB" id="A0A3L6DNA8"/>
<evidence type="ECO:0000313" key="1">
    <source>
        <dbReference type="EMBL" id="PWZ09237.1"/>
    </source>
</evidence>
<organism evidence="1">
    <name type="scientific">Zea mays</name>
    <name type="common">Maize</name>
    <dbReference type="NCBI Taxonomy" id="4577"/>
    <lineage>
        <taxon>Eukaryota</taxon>
        <taxon>Viridiplantae</taxon>
        <taxon>Streptophyta</taxon>
        <taxon>Embryophyta</taxon>
        <taxon>Tracheophyta</taxon>
        <taxon>Spermatophyta</taxon>
        <taxon>Magnoliopsida</taxon>
        <taxon>Liliopsida</taxon>
        <taxon>Poales</taxon>
        <taxon>Poaceae</taxon>
        <taxon>PACMAD clade</taxon>
        <taxon>Panicoideae</taxon>
        <taxon>Andropogonodae</taxon>
        <taxon>Andropogoneae</taxon>
        <taxon>Tripsacinae</taxon>
        <taxon>Zea</taxon>
    </lineage>
</organism>
<reference evidence="1" key="1">
    <citation type="journal article" date="2018" name="Nat. Genet.">
        <title>Extensive intraspecific gene order and gene structural variations between Mo17 and other maize genomes.</title>
        <authorList>
            <person name="Sun S."/>
            <person name="Zhou Y."/>
            <person name="Chen J."/>
            <person name="Shi J."/>
            <person name="Zhao H."/>
            <person name="Zhao H."/>
            <person name="Song W."/>
            <person name="Zhang M."/>
            <person name="Cui Y."/>
            <person name="Dong X."/>
            <person name="Liu H."/>
            <person name="Ma X."/>
            <person name="Jiao Y."/>
            <person name="Wang B."/>
            <person name="Wei X."/>
            <person name="Stein J.C."/>
            <person name="Glaubitz J.C."/>
            <person name="Lu F."/>
            <person name="Yu G."/>
            <person name="Liang C."/>
            <person name="Fengler K."/>
            <person name="Li B."/>
            <person name="Rafalski A."/>
            <person name="Schnable P.S."/>
            <person name="Ware D.H."/>
            <person name="Buckler E.S."/>
            <person name="Lai J."/>
        </authorList>
    </citation>
    <scope>NUCLEOTIDE SEQUENCE [LARGE SCALE GENOMIC DNA]</scope>
    <source>
        <tissue evidence="1">Seedling</tissue>
    </source>
</reference>
<protein>
    <submittedName>
        <fullName evidence="1">Uncharacterized protein</fullName>
    </submittedName>
</protein>
<sequence length="39" mass="4509">MTKSTMNLSTKRINSYKKFAMMPIHFLIQISSPKPLPNN</sequence>
<gene>
    <name evidence="1" type="ORF">Zm00014a_005070</name>
</gene>
<name>A0A3L6DNA8_MAIZE</name>
<comment type="caution">
    <text evidence="1">The sequence shown here is derived from an EMBL/GenBank/DDBJ whole genome shotgun (WGS) entry which is preliminary data.</text>
</comment>